<evidence type="ECO:0000256" key="1">
    <source>
        <dbReference type="SAM" id="Phobius"/>
    </source>
</evidence>
<organism evidence="3 4">
    <name type="scientific">Candidatus Falkowbacteria bacterium RIFOXYD2_FULL_34_120</name>
    <dbReference type="NCBI Taxonomy" id="1798007"/>
    <lineage>
        <taxon>Bacteria</taxon>
        <taxon>Candidatus Falkowiibacteriota</taxon>
    </lineage>
</organism>
<dbReference type="InterPro" id="IPR003675">
    <property type="entry name" value="Rce1/LyrA-like_dom"/>
</dbReference>
<dbReference type="GO" id="GO:0080120">
    <property type="term" value="P:CAAX-box protein maturation"/>
    <property type="evidence" value="ECO:0007669"/>
    <property type="project" value="UniProtKB-ARBA"/>
</dbReference>
<feature type="transmembrane region" description="Helical" evidence="1">
    <location>
        <begin position="80"/>
        <end position="102"/>
    </location>
</feature>
<evidence type="ECO:0000313" key="3">
    <source>
        <dbReference type="EMBL" id="OGF41352.1"/>
    </source>
</evidence>
<evidence type="ECO:0000313" key="4">
    <source>
        <dbReference type="Proteomes" id="UP000177579"/>
    </source>
</evidence>
<dbReference type="GO" id="GO:0004175">
    <property type="term" value="F:endopeptidase activity"/>
    <property type="evidence" value="ECO:0007669"/>
    <property type="project" value="UniProtKB-ARBA"/>
</dbReference>
<gene>
    <name evidence="3" type="ORF">A2531_07130</name>
</gene>
<sequence>MEEIIARFWLFWPQIMVLSCIAVLVFLFFKLIIWKIGKDNLESAEWFNNNKKKSLVLYFVFLFLWAPIFEELIFRMPLIIFFDSLSNVSWIFIILSSILFALMHNKNSKVFFIANKKNKLYKKHNLNTNFEEIEKNLDNDEKKEIKHQKYFILLATFILGIVAGCVGIKYQSLYYTSFAHFAWNFFVGTGLLQLILIFIIFGPIFLYQFISDKWTSYKFKKKLKKRTAEIEAINKNKESFKDVLGIRSIGPMSYRNMAELELVKEDGKINEK</sequence>
<dbReference type="AlphaFoldDB" id="A0A1F5TQR0"/>
<protein>
    <recommendedName>
        <fullName evidence="2">CAAX prenyl protease 2/Lysostaphin resistance protein A-like domain-containing protein</fullName>
    </recommendedName>
</protein>
<proteinExistence type="predicted"/>
<feature type="transmembrane region" description="Helical" evidence="1">
    <location>
        <begin position="55"/>
        <end position="74"/>
    </location>
</feature>
<evidence type="ECO:0000259" key="2">
    <source>
        <dbReference type="Pfam" id="PF02517"/>
    </source>
</evidence>
<keyword evidence="1" id="KW-1133">Transmembrane helix</keyword>
<dbReference type="PROSITE" id="PS51257">
    <property type="entry name" value="PROKAR_LIPOPROTEIN"/>
    <property type="match status" value="1"/>
</dbReference>
<keyword evidence="1" id="KW-0812">Transmembrane</keyword>
<feature type="transmembrane region" description="Helical" evidence="1">
    <location>
        <begin position="12"/>
        <end position="34"/>
    </location>
</feature>
<dbReference type="Pfam" id="PF02517">
    <property type="entry name" value="Rce1-like"/>
    <property type="match status" value="1"/>
</dbReference>
<accession>A0A1F5TQR0</accession>
<feature type="transmembrane region" description="Helical" evidence="1">
    <location>
        <begin position="150"/>
        <end position="170"/>
    </location>
</feature>
<reference evidence="3 4" key="1">
    <citation type="journal article" date="2016" name="Nat. Commun.">
        <title>Thousands of microbial genomes shed light on interconnected biogeochemical processes in an aquifer system.</title>
        <authorList>
            <person name="Anantharaman K."/>
            <person name="Brown C.T."/>
            <person name="Hug L.A."/>
            <person name="Sharon I."/>
            <person name="Castelle C.J."/>
            <person name="Probst A.J."/>
            <person name="Thomas B.C."/>
            <person name="Singh A."/>
            <person name="Wilkins M.J."/>
            <person name="Karaoz U."/>
            <person name="Brodie E.L."/>
            <person name="Williams K.H."/>
            <person name="Hubbard S.S."/>
            <person name="Banfield J.F."/>
        </authorList>
    </citation>
    <scope>NUCLEOTIDE SEQUENCE [LARGE SCALE GENOMIC DNA]</scope>
</reference>
<name>A0A1F5TQR0_9BACT</name>
<feature type="domain" description="CAAX prenyl protease 2/Lysostaphin resistance protein A-like" evidence="2">
    <location>
        <begin position="54"/>
        <end position="186"/>
    </location>
</feature>
<keyword evidence="1" id="KW-0472">Membrane</keyword>
<dbReference type="Proteomes" id="UP000177579">
    <property type="component" value="Unassembled WGS sequence"/>
</dbReference>
<dbReference type="EMBL" id="MFGO01000010">
    <property type="protein sequence ID" value="OGF41352.1"/>
    <property type="molecule type" value="Genomic_DNA"/>
</dbReference>
<feature type="transmembrane region" description="Helical" evidence="1">
    <location>
        <begin position="190"/>
        <end position="210"/>
    </location>
</feature>
<comment type="caution">
    <text evidence="3">The sequence shown here is derived from an EMBL/GenBank/DDBJ whole genome shotgun (WGS) entry which is preliminary data.</text>
</comment>